<comment type="catalytic activity">
    <reaction evidence="7">
        <text>a peptidoglycan chain = a peptidoglycan chain with N-acetyl-1,6-anhydromuramyl-[peptide] at the reducing end + a peptidoglycan chain with N-acetylglucosamine at the non-reducing end.</text>
        <dbReference type="EC" id="4.2.2.29"/>
    </reaction>
</comment>
<keyword evidence="5 7" id="KW-0456">Lyase</keyword>
<gene>
    <name evidence="7" type="primary">mltG</name>
    <name evidence="9" type="ORF">HNQ68_003246</name>
</gene>
<protein>
    <recommendedName>
        <fullName evidence="7">Endolytic murein transglycosylase</fullName>
        <ecNumber evidence="7">4.2.2.29</ecNumber>
    </recommendedName>
    <alternativeName>
        <fullName evidence="7">Peptidoglycan lytic transglycosylase</fullName>
    </alternativeName>
    <alternativeName>
        <fullName evidence="7">Peptidoglycan polymerization terminase</fullName>
    </alternativeName>
</protein>
<proteinExistence type="inferred from homology"/>
<accession>A0A7W8ERJ2</accession>
<dbReference type="AlphaFoldDB" id="A0A7W8ERJ2"/>
<evidence type="ECO:0000256" key="1">
    <source>
        <dbReference type="ARBA" id="ARBA00022475"/>
    </source>
</evidence>
<feature type="compositionally biased region" description="Polar residues" evidence="8">
    <location>
        <begin position="1"/>
        <end position="12"/>
    </location>
</feature>
<keyword evidence="4 7" id="KW-0472">Membrane</keyword>
<evidence type="ECO:0000256" key="5">
    <source>
        <dbReference type="ARBA" id="ARBA00023239"/>
    </source>
</evidence>
<dbReference type="HAMAP" id="MF_02065">
    <property type="entry name" value="MltG"/>
    <property type="match status" value="1"/>
</dbReference>
<comment type="similarity">
    <text evidence="7">Belongs to the transglycosylase MltG family.</text>
</comment>
<dbReference type="GO" id="GO:0071555">
    <property type="term" value="P:cell wall organization"/>
    <property type="evidence" value="ECO:0007669"/>
    <property type="project" value="UniProtKB-KW"/>
</dbReference>
<dbReference type="Gene3D" id="3.30.160.60">
    <property type="entry name" value="Classic Zinc Finger"/>
    <property type="match status" value="1"/>
</dbReference>
<dbReference type="EMBL" id="JACHIL010000007">
    <property type="protein sequence ID" value="MBB5092683.1"/>
    <property type="molecule type" value="Genomic_DNA"/>
</dbReference>
<comment type="subcellular location">
    <subcellularLocation>
        <location evidence="7">Cell inner membrane</location>
        <topology evidence="7">Single-pass membrane protein</topology>
    </subcellularLocation>
</comment>
<dbReference type="GO" id="GO:0008932">
    <property type="term" value="F:lytic endotransglycosylase activity"/>
    <property type="evidence" value="ECO:0007669"/>
    <property type="project" value="UniProtKB-UniRule"/>
</dbReference>
<dbReference type="GO" id="GO:0005886">
    <property type="term" value="C:plasma membrane"/>
    <property type="evidence" value="ECO:0007669"/>
    <property type="project" value="UniProtKB-SubCell"/>
</dbReference>
<comment type="caution">
    <text evidence="9">The sequence shown here is derived from an EMBL/GenBank/DDBJ whole genome shotgun (WGS) entry which is preliminary data.</text>
</comment>
<feature type="transmembrane region" description="Helical" evidence="7">
    <location>
        <begin position="132"/>
        <end position="156"/>
    </location>
</feature>
<feature type="compositionally biased region" description="Low complexity" evidence="8">
    <location>
        <begin position="25"/>
        <end position="39"/>
    </location>
</feature>
<dbReference type="Proteomes" id="UP000531231">
    <property type="component" value="Unassembled WGS sequence"/>
</dbReference>
<dbReference type="InterPro" id="IPR003770">
    <property type="entry name" value="MLTG-like"/>
</dbReference>
<dbReference type="Gene3D" id="3.30.1490.480">
    <property type="entry name" value="Endolytic murein transglycosylase"/>
    <property type="match status" value="1"/>
</dbReference>
<dbReference type="PANTHER" id="PTHR30518:SF2">
    <property type="entry name" value="ENDOLYTIC MUREIN TRANSGLYCOSYLASE"/>
    <property type="match status" value="1"/>
</dbReference>
<evidence type="ECO:0000256" key="7">
    <source>
        <dbReference type="HAMAP-Rule" id="MF_02065"/>
    </source>
</evidence>
<keyword evidence="6 7" id="KW-0961">Cell wall biogenesis/degradation</keyword>
<feature type="site" description="Important for catalytic activity" evidence="7">
    <location>
        <position position="335"/>
    </location>
</feature>
<feature type="compositionally biased region" description="Low complexity" evidence="8">
    <location>
        <begin position="462"/>
        <end position="475"/>
    </location>
</feature>
<evidence type="ECO:0000256" key="6">
    <source>
        <dbReference type="ARBA" id="ARBA00023316"/>
    </source>
</evidence>
<evidence type="ECO:0000256" key="8">
    <source>
        <dbReference type="SAM" id="MobiDB-lite"/>
    </source>
</evidence>
<feature type="compositionally biased region" description="Low complexity" evidence="8">
    <location>
        <begin position="49"/>
        <end position="85"/>
    </location>
</feature>
<evidence type="ECO:0000313" key="10">
    <source>
        <dbReference type="Proteomes" id="UP000531231"/>
    </source>
</evidence>
<feature type="region of interest" description="Disordered" evidence="8">
    <location>
        <begin position="1"/>
        <end position="126"/>
    </location>
</feature>
<evidence type="ECO:0000256" key="3">
    <source>
        <dbReference type="ARBA" id="ARBA00022989"/>
    </source>
</evidence>
<keyword evidence="10" id="KW-1185">Reference proteome</keyword>
<reference evidence="9 10" key="1">
    <citation type="submission" date="2020-08" db="EMBL/GenBank/DDBJ databases">
        <title>Genomic Encyclopedia of Type Strains, Phase IV (KMG-IV): sequencing the most valuable type-strain genomes for metagenomic binning, comparative biology and taxonomic classification.</title>
        <authorList>
            <person name="Goeker M."/>
        </authorList>
    </citation>
    <scope>NUCLEOTIDE SEQUENCE [LARGE SCALE GENOMIC DNA]</scope>
    <source>
        <strain evidence="9 10">DSM 25620</strain>
    </source>
</reference>
<feature type="region of interest" description="Disordered" evidence="8">
    <location>
        <begin position="451"/>
        <end position="475"/>
    </location>
</feature>
<name>A0A7W8ERJ2_9HYPH</name>
<sequence>MTSDQSSENKSAGQPAVSDSAVQNSASPSHAGSAASASAHKPVTSDENAIVAPVSPEIAAAPAAPASAPVSPSAPAQPQAAVQAEKTAAPDAAEPATGPLVLKSASEALRPEPGTPPPPKKRKRSRHARSQIVVFANFMLSMLVFLVIGMGALFYFGKVQFTTEGPLSQDSTFFVKRGSGIIEISDQLERADLITDARIFRYGARAYGLEKSMKAGEYAIPARASMRDIMNIFVEGKSLMHSVTIPEGLTVQQIFDRIANSELLSGDLPKELPVEGSLVADTLSFTRGTPREEVVNRLKTAQSKLVDEVWAKRRDGLPVKDKNEFVTLASIVEKETGVASERPHVASVFVNRLNTGMRLQSDPTIIYGIFGGRGKPADRPIYKSDIEKETAYNTYIIKGLPPTPIANPGRDALEAVANPLDTQDLYFVADGTGGHVFAATLKEHNENVRKWREVERQRKENPAAGTNGTAPTPAP</sequence>
<feature type="compositionally biased region" description="Basic and acidic residues" evidence="8">
    <location>
        <begin position="451"/>
        <end position="461"/>
    </location>
</feature>
<dbReference type="EC" id="4.2.2.29" evidence="7"/>
<comment type="function">
    <text evidence="7">Functions as a peptidoglycan terminase that cleaves nascent peptidoglycan strands endolytically to terminate their elongation.</text>
</comment>
<keyword evidence="1 7" id="KW-1003">Cell membrane</keyword>
<evidence type="ECO:0000256" key="4">
    <source>
        <dbReference type="ARBA" id="ARBA00023136"/>
    </source>
</evidence>
<dbReference type="GO" id="GO:0009252">
    <property type="term" value="P:peptidoglycan biosynthetic process"/>
    <property type="evidence" value="ECO:0007669"/>
    <property type="project" value="UniProtKB-UniRule"/>
</dbReference>
<keyword evidence="7" id="KW-0997">Cell inner membrane</keyword>
<keyword evidence="3 7" id="KW-1133">Transmembrane helix</keyword>
<dbReference type="Pfam" id="PF02618">
    <property type="entry name" value="YceG"/>
    <property type="match status" value="1"/>
</dbReference>
<dbReference type="NCBIfam" id="TIGR00247">
    <property type="entry name" value="endolytic transglycosylase MltG"/>
    <property type="match status" value="1"/>
</dbReference>
<dbReference type="PANTHER" id="PTHR30518">
    <property type="entry name" value="ENDOLYTIC MUREIN TRANSGLYCOSYLASE"/>
    <property type="match status" value="1"/>
</dbReference>
<dbReference type="CDD" id="cd08010">
    <property type="entry name" value="MltG_like"/>
    <property type="match status" value="1"/>
</dbReference>
<organism evidence="9 10">
    <name type="scientific">Pseudochrobactrum saccharolyticum</name>
    <dbReference type="NCBI Taxonomy" id="354352"/>
    <lineage>
        <taxon>Bacteria</taxon>
        <taxon>Pseudomonadati</taxon>
        <taxon>Pseudomonadota</taxon>
        <taxon>Alphaproteobacteria</taxon>
        <taxon>Hyphomicrobiales</taxon>
        <taxon>Brucellaceae</taxon>
        <taxon>Pseudochrobactrum</taxon>
    </lineage>
</organism>
<evidence type="ECO:0000256" key="2">
    <source>
        <dbReference type="ARBA" id="ARBA00022692"/>
    </source>
</evidence>
<evidence type="ECO:0000313" key="9">
    <source>
        <dbReference type="EMBL" id="MBB5092683.1"/>
    </source>
</evidence>
<keyword evidence="2 7" id="KW-0812">Transmembrane</keyword>